<sequence>MRVGRVIGVLVLSVAVGAGFWLIGLDAPFAVTFGLLPPVIALLWECRADNDPLPWEPSEPTSVTGARHDIVRLAWSLRATDGRVGDAALKRVRAIAAHRLQAHGLDLSDPADAPAIIALIGDHAYGVVAPSSLRRPDRSEIDAALSRLSAPVSKENT</sequence>
<keyword evidence="1" id="KW-0472">Membrane</keyword>
<keyword evidence="1" id="KW-1133">Transmembrane helix</keyword>
<comment type="caution">
    <text evidence="2">The sequence shown here is derived from an EMBL/GenBank/DDBJ whole genome shotgun (WGS) entry which is preliminary data.</text>
</comment>
<evidence type="ECO:0000256" key="1">
    <source>
        <dbReference type="SAM" id="Phobius"/>
    </source>
</evidence>
<keyword evidence="3" id="KW-1185">Reference proteome</keyword>
<reference evidence="2 3" key="1">
    <citation type="submission" date="2017-10" db="EMBL/GenBank/DDBJ databases">
        <title>Sequencing the genomes of 1000 actinobacteria strains.</title>
        <authorList>
            <person name="Klenk H.-P."/>
        </authorList>
    </citation>
    <scope>NUCLEOTIDE SEQUENCE [LARGE SCALE GENOMIC DNA]</scope>
    <source>
        <strain evidence="2 3">DSM 21798</strain>
    </source>
</reference>
<dbReference type="AlphaFoldDB" id="A0A2A9DXP9"/>
<proteinExistence type="predicted"/>
<evidence type="ECO:0000313" key="3">
    <source>
        <dbReference type="Proteomes" id="UP000221369"/>
    </source>
</evidence>
<gene>
    <name evidence="2" type="ORF">ATJ78_2320</name>
</gene>
<dbReference type="EMBL" id="PDJE01000001">
    <property type="protein sequence ID" value="PFG31354.1"/>
    <property type="molecule type" value="Genomic_DNA"/>
</dbReference>
<evidence type="ECO:0000313" key="2">
    <source>
        <dbReference type="EMBL" id="PFG31354.1"/>
    </source>
</evidence>
<keyword evidence="1" id="KW-0812">Transmembrane</keyword>
<dbReference type="Proteomes" id="UP000221369">
    <property type="component" value="Unassembled WGS sequence"/>
</dbReference>
<accession>A0A2A9DXP9</accession>
<protein>
    <submittedName>
        <fullName evidence="2">Uncharacterized protein</fullName>
    </submittedName>
</protein>
<dbReference type="RefSeq" id="WP_143741414.1">
    <property type="nucleotide sequence ID" value="NZ_PDJE01000001.1"/>
</dbReference>
<organism evidence="2 3">
    <name type="scientific">Paramicrobacterium agarici</name>
    <dbReference type="NCBI Taxonomy" id="630514"/>
    <lineage>
        <taxon>Bacteria</taxon>
        <taxon>Bacillati</taxon>
        <taxon>Actinomycetota</taxon>
        <taxon>Actinomycetes</taxon>
        <taxon>Micrococcales</taxon>
        <taxon>Microbacteriaceae</taxon>
        <taxon>Paramicrobacterium</taxon>
    </lineage>
</organism>
<feature type="transmembrane region" description="Helical" evidence="1">
    <location>
        <begin position="7"/>
        <end position="23"/>
    </location>
</feature>
<name>A0A2A9DXP9_9MICO</name>